<dbReference type="Proteomes" id="UP000204551">
    <property type="component" value="Chromosome"/>
</dbReference>
<name>A0A221V1F5_9FLAO</name>
<dbReference type="Gene3D" id="3.30.565.10">
    <property type="entry name" value="Histidine kinase-like ATPase, C-terminal domain"/>
    <property type="match status" value="1"/>
</dbReference>
<dbReference type="InterPro" id="IPR003661">
    <property type="entry name" value="HisK_dim/P_dom"/>
</dbReference>
<keyword evidence="3" id="KW-0597">Phosphoprotein</keyword>
<dbReference type="AlphaFoldDB" id="A0A221V1F5"/>
<dbReference type="NCBIfam" id="TIGR00229">
    <property type="entry name" value="sensory_box"/>
    <property type="match status" value="3"/>
</dbReference>
<dbReference type="KEGG" id="aalg:AREALGSMS7_04018"/>
<dbReference type="EMBL" id="CP022515">
    <property type="protein sequence ID" value="ASO07424.1"/>
    <property type="molecule type" value="Genomic_DNA"/>
</dbReference>
<dbReference type="PANTHER" id="PTHR43304">
    <property type="entry name" value="PHYTOCHROME-LIKE PROTEIN CPH1"/>
    <property type="match status" value="1"/>
</dbReference>
<dbReference type="InterPro" id="IPR036097">
    <property type="entry name" value="HisK_dim/P_sf"/>
</dbReference>
<evidence type="ECO:0000256" key="3">
    <source>
        <dbReference type="ARBA" id="ARBA00022553"/>
    </source>
</evidence>
<evidence type="ECO:0000259" key="8">
    <source>
        <dbReference type="PROSITE" id="PS50112"/>
    </source>
</evidence>
<dbReference type="FunFam" id="3.30.565.10:FF:000006">
    <property type="entry name" value="Sensor histidine kinase WalK"/>
    <property type="match status" value="1"/>
</dbReference>
<proteinExistence type="predicted"/>
<dbReference type="InterPro" id="IPR004358">
    <property type="entry name" value="Sig_transdc_His_kin-like_C"/>
</dbReference>
<reference evidence="10 11" key="1">
    <citation type="submission" date="2017-07" db="EMBL/GenBank/DDBJ databases">
        <title>Genome Sequence of Arenibacter algicola Strain SMS7 Isolated from a culture of the Diatom Skeletonema marinoi.</title>
        <authorList>
            <person name="Topel M."/>
            <person name="Pinder M.I.M."/>
            <person name="Johansson O.N."/>
            <person name="Kourtchenko O."/>
            <person name="Godhe A."/>
            <person name="Clarke A.K."/>
        </authorList>
    </citation>
    <scope>NUCLEOTIDE SEQUENCE [LARGE SCALE GENOMIC DNA]</scope>
    <source>
        <strain evidence="10 11">SMS7</strain>
    </source>
</reference>
<dbReference type="InterPro" id="IPR035965">
    <property type="entry name" value="PAS-like_dom_sf"/>
</dbReference>
<dbReference type="CDD" id="cd00130">
    <property type="entry name" value="PAS"/>
    <property type="match status" value="4"/>
</dbReference>
<evidence type="ECO:0000313" key="11">
    <source>
        <dbReference type="Proteomes" id="UP000204551"/>
    </source>
</evidence>
<dbReference type="InterPro" id="IPR013656">
    <property type="entry name" value="PAS_4"/>
</dbReference>
<feature type="domain" description="PAS" evidence="8">
    <location>
        <begin position="160"/>
        <end position="230"/>
    </location>
</feature>
<feature type="domain" description="PAC" evidence="9">
    <location>
        <begin position="604"/>
        <end position="657"/>
    </location>
</feature>
<evidence type="ECO:0000313" key="10">
    <source>
        <dbReference type="EMBL" id="ASO07424.1"/>
    </source>
</evidence>
<dbReference type="PROSITE" id="PS50109">
    <property type="entry name" value="HIS_KIN"/>
    <property type="match status" value="1"/>
</dbReference>
<feature type="domain" description="PAS" evidence="8">
    <location>
        <begin position="284"/>
        <end position="354"/>
    </location>
</feature>
<comment type="catalytic activity">
    <reaction evidence="1">
        <text>ATP + protein L-histidine = ADP + protein N-phospho-L-histidine.</text>
        <dbReference type="EC" id="2.7.13.3"/>
    </reaction>
</comment>
<dbReference type="GO" id="GO:0006355">
    <property type="term" value="P:regulation of DNA-templated transcription"/>
    <property type="evidence" value="ECO:0007669"/>
    <property type="project" value="InterPro"/>
</dbReference>
<evidence type="ECO:0000256" key="4">
    <source>
        <dbReference type="ARBA" id="ARBA00022679"/>
    </source>
</evidence>
<dbReference type="Pfam" id="PF13426">
    <property type="entry name" value="PAS_9"/>
    <property type="match status" value="2"/>
</dbReference>
<keyword evidence="6" id="KW-0175">Coiled coil</keyword>
<dbReference type="SUPFAM" id="SSF55874">
    <property type="entry name" value="ATPase domain of HSP90 chaperone/DNA topoisomerase II/histidine kinase"/>
    <property type="match status" value="1"/>
</dbReference>
<evidence type="ECO:0000259" key="9">
    <source>
        <dbReference type="PROSITE" id="PS50113"/>
    </source>
</evidence>
<dbReference type="SUPFAM" id="SSF55785">
    <property type="entry name" value="PYP-like sensor domain (PAS domain)"/>
    <property type="match status" value="5"/>
</dbReference>
<dbReference type="Gene3D" id="3.30.450.20">
    <property type="entry name" value="PAS domain"/>
    <property type="match status" value="5"/>
</dbReference>
<dbReference type="EC" id="2.7.13.3" evidence="2"/>
<feature type="domain" description="PAS" evidence="8">
    <location>
        <begin position="406"/>
        <end position="476"/>
    </location>
</feature>
<dbReference type="InterPro" id="IPR000700">
    <property type="entry name" value="PAS-assoc_C"/>
</dbReference>
<dbReference type="InterPro" id="IPR003594">
    <property type="entry name" value="HATPase_dom"/>
</dbReference>
<evidence type="ECO:0000259" key="7">
    <source>
        <dbReference type="PROSITE" id="PS50109"/>
    </source>
</evidence>
<evidence type="ECO:0000256" key="6">
    <source>
        <dbReference type="SAM" id="Coils"/>
    </source>
</evidence>
<keyword evidence="4 10" id="KW-0808">Transferase</keyword>
<feature type="domain" description="Histidine kinase" evidence="7">
    <location>
        <begin position="682"/>
        <end position="894"/>
    </location>
</feature>
<gene>
    <name evidence="10" type="ORF">AREALGSMS7_04018</name>
</gene>
<dbReference type="PANTHER" id="PTHR43304:SF1">
    <property type="entry name" value="PAC DOMAIN-CONTAINING PROTEIN"/>
    <property type="match status" value="1"/>
</dbReference>
<organism evidence="10 11">
    <name type="scientific">Arenibacter algicola</name>
    <dbReference type="NCBI Taxonomy" id="616991"/>
    <lineage>
        <taxon>Bacteria</taxon>
        <taxon>Pseudomonadati</taxon>
        <taxon>Bacteroidota</taxon>
        <taxon>Flavobacteriia</taxon>
        <taxon>Flavobacteriales</taxon>
        <taxon>Flavobacteriaceae</taxon>
        <taxon>Arenibacter</taxon>
    </lineage>
</organism>
<accession>A0A221V1F5</accession>
<keyword evidence="5" id="KW-0418">Kinase</keyword>
<sequence length="894" mass="102342">MLRSQEKSILDSHLARNIFNSYQDAQVVLLIDDPLYSIINVNKAFLVITGKSESDVVGSNIFELFSVMSIQNGFEVVELLRKSIEIVTTSGKVHKMDVVRMDISTGNSENYEERYWELSNTPILNDENKITHILNTIKDVTESYFHFIKPKEFKISQIDSQQRYKSLFLHNPDAVYTFDLAGNFLEANSATAELCETTIEYLLKITFVRLISEEDRERVYKNFLKACQGEIVKYYTGLLTVKGNYRTLHIINMPIIVNGSIVGVYGIAKDMTDIVKSKTALQNNLTKINKILNLSLDVICTIDENGLFVDVSTASLKQWGYHPSELIGTPYTNLVCEEDKEITREISQKIMNGLDTSDFQNRYVHKKGHLIPVTWSAKWDFRSRIMYCIARDGTECLLNKKSLLESEKKYKFLFENNPAAMLIWDFNTLDILDCNEMALSLFGYTKSELLSLGIKAIRPSNQEAILQGVLDSLREYKEIHNMDCIHLRKSREIFYSQVNGRLMNLNGNEVVIVQINDVTERELIKERVKSERNLLRTLIDNLPDTIYFKDKNAKKMISNKMDYLFSGAAIEDEVLGKTDLEIYGEALGRAWYDKDQEILRSGKGIYDFEEYFESSDISKWISTTKLPLKNEAGEVIGLLGIGRNISLQKLAQHQLEKLNVELEDYNEKLLKSNMELEQFAYVASHDLQEPLRAISTFLTVLKSNYNDVFDEKGEKYLNFAIEGSLRMRQLILDLLELSKIGNTQDIIEDVDVNQIVQQIKETETANFKGKDISFLVDNLPIIKASKSGIFQLFSNLVSNSVKYSKSGIPVEIKISVQSCEFYWQFSVADNGIGIEPEYFEKIFIIFQRLHGKEEYAGTGIGLAIVKKIIENLGGEIWVESCIDQGTTFYFTIKK</sequence>
<dbReference type="SUPFAM" id="SSF47384">
    <property type="entry name" value="Homodimeric domain of signal transducing histidine kinase"/>
    <property type="match status" value="1"/>
</dbReference>
<dbReference type="SMART" id="SM00387">
    <property type="entry name" value="HATPase_c"/>
    <property type="match status" value="1"/>
</dbReference>
<dbReference type="RefSeq" id="WP_093979692.1">
    <property type="nucleotide sequence ID" value="NZ_CP022515.1"/>
</dbReference>
<dbReference type="InterPro" id="IPR013767">
    <property type="entry name" value="PAS_fold"/>
</dbReference>
<dbReference type="InterPro" id="IPR036890">
    <property type="entry name" value="HATPase_C_sf"/>
</dbReference>
<dbReference type="Pfam" id="PF08448">
    <property type="entry name" value="PAS_4"/>
    <property type="match status" value="1"/>
</dbReference>
<dbReference type="InterPro" id="IPR005467">
    <property type="entry name" value="His_kinase_dom"/>
</dbReference>
<dbReference type="Gene3D" id="1.10.287.130">
    <property type="match status" value="1"/>
</dbReference>
<dbReference type="Pfam" id="PF02518">
    <property type="entry name" value="HATPase_c"/>
    <property type="match status" value="1"/>
</dbReference>
<dbReference type="GO" id="GO:0000155">
    <property type="term" value="F:phosphorelay sensor kinase activity"/>
    <property type="evidence" value="ECO:0007669"/>
    <property type="project" value="InterPro"/>
</dbReference>
<dbReference type="Pfam" id="PF00512">
    <property type="entry name" value="HisKA"/>
    <property type="match status" value="1"/>
</dbReference>
<dbReference type="PRINTS" id="PR00344">
    <property type="entry name" value="BCTRLSENSOR"/>
</dbReference>
<dbReference type="Pfam" id="PF00989">
    <property type="entry name" value="PAS"/>
    <property type="match status" value="2"/>
</dbReference>
<evidence type="ECO:0000256" key="1">
    <source>
        <dbReference type="ARBA" id="ARBA00000085"/>
    </source>
</evidence>
<protein>
    <recommendedName>
        <fullName evidence="2">histidine kinase</fullName>
        <ecNumber evidence="2">2.7.13.3</ecNumber>
    </recommendedName>
</protein>
<dbReference type="SMART" id="SM00388">
    <property type="entry name" value="HisKA"/>
    <property type="match status" value="1"/>
</dbReference>
<dbReference type="SMART" id="SM00091">
    <property type="entry name" value="PAS"/>
    <property type="match status" value="5"/>
</dbReference>
<dbReference type="PROSITE" id="PS50112">
    <property type="entry name" value="PAS"/>
    <property type="match status" value="3"/>
</dbReference>
<dbReference type="InterPro" id="IPR000014">
    <property type="entry name" value="PAS"/>
</dbReference>
<dbReference type="PROSITE" id="PS50113">
    <property type="entry name" value="PAC"/>
    <property type="match status" value="1"/>
</dbReference>
<evidence type="ECO:0000256" key="5">
    <source>
        <dbReference type="ARBA" id="ARBA00022777"/>
    </source>
</evidence>
<feature type="coiled-coil region" evidence="6">
    <location>
        <begin position="648"/>
        <end position="675"/>
    </location>
</feature>
<dbReference type="CDD" id="cd00082">
    <property type="entry name" value="HisKA"/>
    <property type="match status" value="1"/>
</dbReference>
<dbReference type="InterPro" id="IPR052162">
    <property type="entry name" value="Sensor_kinase/Photoreceptor"/>
</dbReference>
<evidence type="ECO:0000256" key="2">
    <source>
        <dbReference type="ARBA" id="ARBA00012438"/>
    </source>
</evidence>